<evidence type="ECO:0000313" key="2">
    <source>
        <dbReference type="EMBL" id="MCX3063824.1"/>
    </source>
</evidence>
<evidence type="ECO:0008006" key="4">
    <source>
        <dbReference type="Google" id="ProtNLM"/>
    </source>
</evidence>
<organism evidence="2 3">
    <name type="scientific">Streptomyces beihaiensis</name>
    <dbReference type="NCBI Taxonomy" id="2984495"/>
    <lineage>
        <taxon>Bacteria</taxon>
        <taxon>Bacillati</taxon>
        <taxon>Actinomycetota</taxon>
        <taxon>Actinomycetes</taxon>
        <taxon>Kitasatosporales</taxon>
        <taxon>Streptomycetaceae</taxon>
        <taxon>Streptomyces</taxon>
    </lineage>
</organism>
<comment type="caution">
    <text evidence="2">The sequence shown here is derived from an EMBL/GenBank/DDBJ whole genome shotgun (WGS) entry which is preliminary data.</text>
</comment>
<feature type="region of interest" description="Disordered" evidence="1">
    <location>
        <begin position="1"/>
        <end position="23"/>
    </location>
</feature>
<name>A0ABT3U3H2_9ACTN</name>
<sequence length="228" mass="23945">PTPTAVGPRQLWPTLPPASAAAEDYGSGRTEVVKGLKVPQGDLHRVTPVAVVRAQAKAHPTVYKNVVAGLARCGEPGKKGPGCPVLDAYYADVTGDGKDDMIVGFKASKNQFVVQIYMYTDGRPVMIMEDEDSVISVRLAGRNLVVRAAADLPGYEYRTSWTYDRHQHAMLPTREDIVRTAAPPSAGVSPSASPLPEPPSVVPQSPSAASHAPASSSPASPSPSPSSP</sequence>
<accession>A0ABT3U3H2</accession>
<dbReference type="Proteomes" id="UP001163064">
    <property type="component" value="Unassembled WGS sequence"/>
</dbReference>
<evidence type="ECO:0000313" key="3">
    <source>
        <dbReference type="Proteomes" id="UP001163064"/>
    </source>
</evidence>
<feature type="compositionally biased region" description="Low complexity" evidence="1">
    <location>
        <begin position="202"/>
        <end position="219"/>
    </location>
</feature>
<protein>
    <recommendedName>
        <fullName evidence="4">Lipoprotein</fullName>
    </recommendedName>
</protein>
<dbReference type="RefSeq" id="WP_266605090.1">
    <property type="nucleotide sequence ID" value="NZ_JAPHNL010000323.1"/>
</dbReference>
<dbReference type="EMBL" id="JAPHNL010000323">
    <property type="protein sequence ID" value="MCX3063824.1"/>
    <property type="molecule type" value="Genomic_DNA"/>
</dbReference>
<reference evidence="2" key="1">
    <citation type="submission" date="2022-10" db="EMBL/GenBank/DDBJ databases">
        <title>Streptomyces beihaiensis sp. nov., a chitin degrading actinobacterium, isolated from shrimp pond soil.</title>
        <authorList>
            <person name="Xie J."/>
            <person name="Shen N."/>
        </authorList>
    </citation>
    <scope>NUCLEOTIDE SEQUENCE</scope>
    <source>
        <strain evidence="2">GXMU-J5</strain>
    </source>
</reference>
<feature type="compositionally biased region" description="Low complexity" evidence="1">
    <location>
        <begin position="181"/>
        <end position="192"/>
    </location>
</feature>
<evidence type="ECO:0000256" key="1">
    <source>
        <dbReference type="SAM" id="MobiDB-lite"/>
    </source>
</evidence>
<feature type="non-terminal residue" evidence="2">
    <location>
        <position position="1"/>
    </location>
</feature>
<feature type="region of interest" description="Disordered" evidence="1">
    <location>
        <begin position="180"/>
        <end position="228"/>
    </location>
</feature>
<proteinExistence type="predicted"/>
<keyword evidence="3" id="KW-1185">Reference proteome</keyword>
<gene>
    <name evidence="2" type="ORF">OFY01_29525</name>
</gene>